<dbReference type="GO" id="GO:0006412">
    <property type="term" value="P:translation"/>
    <property type="evidence" value="ECO:0007669"/>
    <property type="project" value="InterPro"/>
</dbReference>
<dbReference type="FunFam" id="1.10.287.10:FF:000003">
    <property type="entry name" value="40S ribosomal protein S13"/>
    <property type="match status" value="1"/>
</dbReference>
<dbReference type="CDD" id="cd00353">
    <property type="entry name" value="Ribosomal_S15p_S13e"/>
    <property type="match status" value="1"/>
</dbReference>
<evidence type="ECO:0000256" key="3">
    <source>
        <dbReference type="ARBA" id="ARBA00023274"/>
    </source>
</evidence>
<protein>
    <recommendedName>
        <fullName evidence="4">Small ribosomal subunit protein uS15</fullName>
    </recommendedName>
    <alternativeName>
        <fullName evidence="5">40S ribosomal protein S13</fullName>
    </alternativeName>
</protein>
<proteinExistence type="inferred from homology"/>
<dbReference type="SMART" id="SM01387">
    <property type="entry name" value="Ribosomal_S15"/>
    <property type="match status" value="1"/>
</dbReference>
<dbReference type="PANTHER" id="PTHR11885:SF6">
    <property type="entry name" value="SMALL RIBOSOMAL SUBUNIT PROTEIN US15"/>
    <property type="match status" value="1"/>
</dbReference>
<keyword evidence="9" id="KW-1185">Reference proteome</keyword>
<dbReference type="Pfam" id="PF00312">
    <property type="entry name" value="Ribosomal_S15"/>
    <property type="match status" value="1"/>
</dbReference>
<keyword evidence="3 6" id="KW-0687">Ribonucleoprotein</keyword>
<dbReference type="PROSITE" id="PS00362">
    <property type="entry name" value="RIBOSOMAL_S15"/>
    <property type="match status" value="1"/>
</dbReference>
<gene>
    <name evidence="8" type="ORF">LARSCL_LOCUS10948</name>
</gene>
<evidence type="ECO:0000256" key="4">
    <source>
        <dbReference type="ARBA" id="ARBA00035165"/>
    </source>
</evidence>
<dbReference type="GO" id="GO:0070181">
    <property type="term" value="F:small ribosomal subunit rRNA binding"/>
    <property type="evidence" value="ECO:0007669"/>
    <property type="project" value="TreeGrafter"/>
</dbReference>
<dbReference type="SMART" id="SM01386">
    <property type="entry name" value="Ribosomal_S13_N"/>
    <property type="match status" value="1"/>
</dbReference>
<dbReference type="Pfam" id="PF08069">
    <property type="entry name" value="Ribosomal_S13_N"/>
    <property type="match status" value="1"/>
</dbReference>
<dbReference type="GO" id="GO:0005730">
    <property type="term" value="C:nucleolus"/>
    <property type="evidence" value="ECO:0007669"/>
    <property type="project" value="TreeGrafter"/>
</dbReference>
<dbReference type="InterPro" id="IPR000589">
    <property type="entry name" value="Ribosomal_uS15"/>
</dbReference>
<evidence type="ECO:0000256" key="2">
    <source>
        <dbReference type="ARBA" id="ARBA00022980"/>
    </source>
</evidence>
<dbReference type="Gene3D" id="4.10.860.130">
    <property type="match status" value="1"/>
</dbReference>
<evidence type="ECO:0000313" key="8">
    <source>
        <dbReference type="EMBL" id="CAL1280399.1"/>
    </source>
</evidence>
<comment type="similarity">
    <text evidence="1 6">Belongs to the universal ribosomal protein uS15 family.</text>
</comment>
<dbReference type="PANTHER" id="PTHR11885">
    <property type="entry name" value="RIBOSOMAL PROTEIN S15P/S13E"/>
    <property type="match status" value="1"/>
</dbReference>
<dbReference type="FunFam" id="4.10.860.130:FF:000001">
    <property type="entry name" value="40S ribosomal protein S13"/>
    <property type="match status" value="1"/>
</dbReference>
<dbReference type="InterPro" id="IPR012606">
    <property type="entry name" value="Ribosomal_uS15_N"/>
</dbReference>
<evidence type="ECO:0000259" key="7">
    <source>
        <dbReference type="SMART" id="SM01386"/>
    </source>
</evidence>
<dbReference type="EMBL" id="CAXIEN010000132">
    <property type="protein sequence ID" value="CAL1280399.1"/>
    <property type="molecule type" value="Genomic_DNA"/>
</dbReference>
<evidence type="ECO:0000256" key="6">
    <source>
        <dbReference type="RuleBase" id="RU003919"/>
    </source>
</evidence>
<organism evidence="8 9">
    <name type="scientific">Larinioides sclopetarius</name>
    <dbReference type="NCBI Taxonomy" id="280406"/>
    <lineage>
        <taxon>Eukaryota</taxon>
        <taxon>Metazoa</taxon>
        <taxon>Ecdysozoa</taxon>
        <taxon>Arthropoda</taxon>
        <taxon>Chelicerata</taxon>
        <taxon>Arachnida</taxon>
        <taxon>Araneae</taxon>
        <taxon>Araneomorphae</taxon>
        <taxon>Entelegynae</taxon>
        <taxon>Araneoidea</taxon>
        <taxon>Araneidae</taxon>
        <taxon>Larinioides</taxon>
    </lineage>
</organism>
<evidence type="ECO:0000256" key="1">
    <source>
        <dbReference type="ARBA" id="ARBA00008434"/>
    </source>
</evidence>
<feature type="domain" description="Small ribosomal subunit protein uS15 N-terminal" evidence="7">
    <location>
        <begin position="1"/>
        <end position="60"/>
    </location>
</feature>
<dbReference type="Gene3D" id="1.10.287.10">
    <property type="entry name" value="S15/NS1, RNA-binding"/>
    <property type="match status" value="1"/>
</dbReference>
<dbReference type="Pfam" id="PF05811">
    <property type="entry name" value="DUF842"/>
    <property type="match status" value="1"/>
</dbReference>
<dbReference type="InterPro" id="IPR023029">
    <property type="entry name" value="Ribosomal_uS15_arc_euk"/>
</dbReference>
<reference evidence="8 9" key="1">
    <citation type="submission" date="2024-04" db="EMBL/GenBank/DDBJ databases">
        <authorList>
            <person name="Rising A."/>
            <person name="Reimegard J."/>
            <person name="Sonavane S."/>
            <person name="Akerstrom W."/>
            <person name="Nylinder S."/>
            <person name="Hedman E."/>
            <person name="Kallberg Y."/>
        </authorList>
    </citation>
    <scope>NUCLEOTIDE SEQUENCE [LARGE SCALE GENOMIC DNA]</scope>
</reference>
<dbReference type="InterPro" id="IPR009068">
    <property type="entry name" value="uS15_NS1_RNA-bd_sf"/>
</dbReference>
<evidence type="ECO:0000313" key="9">
    <source>
        <dbReference type="Proteomes" id="UP001497382"/>
    </source>
</evidence>
<keyword evidence="2 6" id="KW-0689">Ribosomal protein</keyword>
<dbReference type="GO" id="GO:0003735">
    <property type="term" value="F:structural constituent of ribosome"/>
    <property type="evidence" value="ECO:0007669"/>
    <property type="project" value="InterPro"/>
</dbReference>
<dbReference type="Proteomes" id="UP001497382">
    <property type="component" value="Unassembled WGS sequence"/>
</dbReference>
<dbReference type="AlphaFoldDB" id="A0AAV2ABL5"/>
<dbReference type="InterPro" id="IPR008560">
    <property type="entry name" value="DUF842_euk"/>
</dbReference>
<dbReference type="GO" id="GO:0022627">
    <property type="term" value="C:cytosolic small ribosomal subunit"/>
    <property type="evidence" value="ECO:0007669"/>
    <property type="project" value="TreeGrafter"/>
</dbReference>
<dbReference type="SUPFAM" id="SSF47060">
    <property type="entry name" value="S15/NS1 RNA-binding domain"/>
    <property type="match status" value="1"/>
</dbReference>
<sequence length="267" mass="30350">MGRMHAPGKGISQSSLPYRRSVPTWLKLSSDDVTEQLCKLAKKGLTPSQIGVILRDSHGVAQVRWVTGNKILRILKAKGFAPDLPEDLYHLIKKAVAVRKHLERNRKDKDSKFRLILIESRIHRLARYFKAKRVLPPNWKYESSTASAMGDMHRCAAKCCDNRSLSMEETHQCIESCSKTITEAQTFLQNELSNYQDRIQRCVMQCQDSIRDKVTPSTTEAEVSSFKKDFESCVVKCADTHIALIPSMLKRIKEVLQSKSQSNKLGM</sequence>
<accession>A0AAV2ABL5</accession>
<comment type="caution">
    <text evidence="8">The sequence shown here is derived from an EMBL/GenBank/DDBJ whole genome shotgun (WGS) entry which is preliminary data.</text>
</comment>
<evidence type="ECO:0000256" key="5">
    <source>
        <dbReference type="ARBA" id="ARBA00035470"/>
    </source>
</evidence>
<name>A0AAV2ABL5_9ARAC</name>
<dbReference type="NCBIfam" id="NF006331">
    <property type="entry name" value="PRK08561.1"/>
    <property type="match status" value="1"/>
</dbReference>
<dbReference type="HAMAP" id="MF_01343_A">
    <property type="entry name" value="Ribosomal_uS15_A"/>
    <property type="match status" value="1"/>
</dbReference>